<dbReference type="OMA" id="KGDDMAG"/>
<dbReference type="Proteomes" id="UP000222542">
    <property type="component" value="Unassembled WGS sequence"/>
</dbReference>
<name>A0A2G2Z0D5_CAPAN</name>
<dbReference type="PANTHER" id="PTHR11439:SF467">
    <property type="entry name" value="INTEGRASE CATALYTIC DOMAIN-CONTAINING PROTEIN"/>
    <property type="match status" value="1"/>
</dbReference>
<sequence>MANPGKEHWEAVKWLLRYLKGTSSTSLCFGNDKVILQSFVDANLGGDVDSSKRTSDYIYTIGGRVVSWMSKLQKCISLLSTEAEYVAIAEVGKGDDMAGRLSGRTGKEVV</sequence>
<dbReference type="PANTHER" id="PTHR11439">
    <property type="entry name" value="GAG-POL-RELATED RETROTRANSPOSON"/>
    <property type="match status" value="1"/>
</dbReference>
<evidence type="ECO:0008006" key="3">
    <source>
        <dbReference type="Google" id="ProtNLM"/>
    </source>
</evidence>
<reference evidence="1 2" key="2">
    <citation type="journal article" date="2017" name="Genome Biol.">
        <title>New reference genome sequences of hot pepper reveal the massive evolution of plant disease-resistance genes by retroduplication.</title>
        <authorList>
            <person name="Kim S."/>
            <person name="Park J."/>
            <person name="Yeom S.I."/>
            <person name="Kim Y.M."/>
            <person name="Seo E."/>
            <person name="Kim K.T."/>
            <person name="Kim M.S."/>
            <person name="Lee J.M."/>
            <person name="Cheong K."/>
            <person name="Shin H.S."/>
            <person name="Kim S.B."/>
            <person name="Han K."/>
            <person name="Lee J."/>
            <person name="Park M."/>
            <person name="Lee H.A."/>
            <person name="Lee H.Y."/>
            <person name="Lee Y."/>
            <person name="Oh S."/>
            <person name="Lee J.H."/>
            <person name="Choi E."/>
            <person name="Choi E."/>
            <person name="Lee S.E."/>
            <person name="Jeon J."/>
            <person name="Kim H."/>
            <person name="Choi G."/>
            <person name="Song H."/>
            <person name="Lee J."/>
            <person name="Lee S.C."/>
            <person name="Kwon J.K."/>
            <person name="Lee H.Y."/>
            <person name="Koo N."/>
            <person name="Hong Y."/>
            <person name="Kim R.W."/>
            <person name="Kang W.H."/>
            <person name="Huh J.H."/>
            <person name="Kang B.C."/>
            <person name="Yang T.J."/>
            <person name="Lee Y.H."/>
            <person name="Bennetzen J.L."/>
            <person name="Choi D."/>
        </authorList>
    </citation>
    <scope>NUCLEOTIDE SEQUENCE [LARGE SCALE GENOMIC DNA]</scope>
    <source>
        <strain evidence="2">cv. CM334</strain>
    </source>
</reference>
<dbReference type="Gramene" id="PHT75443">
    <property type="protein sequence ID" value="PHT75443"/>
    <property type="gene ID" value="T459_18965"/>
</dbReference>
<protein>
    <recommendedName>
        <fullName evidence="3">Retrovirus-related Pol polyprotein from transposon TNT 1-94</fullName>
    </recommendedName>
</protein>
<keyword evidence="2" id="KW-1185">Reference proteome</keyword>
<proteinExistence type="predicted"/>
<organism evidence="1 2">
    <name type="scientific">Capsicum annuum</name>
    <name type="common">Capsicum pepper</name>
    <dbReference type="NCBI Taxonomy" id="4072"/>
    <lineage>
        <taxon>Eukaryota</taxon>
        <taxon>Viridiplantae</taxon>
        <taxon>Streptophyta</taxon>
        <taxon>Embryophyta</taxon>
        <taxon>Tracheophyta</taxon>
        <taxon>Spermatophyta</taxon>
        <taxon>Magnoliopsida</taxon>
        <taxon>eudicotyledons</taxon>
        <taxon>Gunneridae</taxon>
        <taxon>Pentapetalae</taxon>
        <taxon>asterids</taxon>
        <taxon>lamiids</taxon>
        <taxon>Solanales</taxon>
        <taxon>Solanaceae</taxon>
        <taxon>Solanoideae</taxon>
        <taxon>Capsiceae</taxon>
        <taxon>Capsicum</taxon>
    </lineage>
</organism>
<reference evidence="1 2" key="1">
    <citation type="journal article" date="2014" name="Nat. Genet.">
        <title>Genome sequence of the hot pepper provides insights into the evolution of pungency in Capsicum species.</title>
        <authorList>
            <person name="Kim S."/>
            <person name="Park M."/>
            <person name="Yeom S.I."/>
            <person name="Kim Y.M."/>
            <person name="Lee J.M."/>
            <person name="Lee H.A."/>
            <person name="Seo E."/>
            <person name="Choi J."/>
            <person name="Cheong K."/>
            <person name="Kim K.T."/>
            <person name="Jung K."/>
            <person name="Lee G.W."/>
            <person name="Oh S.K."/>
            <person name="Bae C."/>
            <person name="Kim S.B."/>
            <person name="Lee H.Y."/>
            <person name="Kim S.Y."/>
            <person name="Kim M.S."/>
            <person name="Kang B.C."/>
            <person name="Jo Y.D."/>
            <person name="Yang H.B."/>
            <person name="Jeong H.J."/>
            <person name="Kang W.H."/>
            <person name="Kwon J.K."/>
            <person name="Shin C."/>
            <person name="Lim J.Y."/>
            <person name="Park J.H."/>
            <person name="Huh J.H."/>
            <person name="Kim J.S."/>
            <person name="Kim B.D."/>
            <person name="Cohen O."/>
            <person name="Paran I."/>
            <person name="Suh M.C."/>
            <person name="Lee S.B."/>
            <person name="Kim Y.K."/>
            <person name="Shin Y."/>
            <person name="Noh S.J."/>
            <person name="Park J."/>
            <person name="Seo Y.S."/>
            <person name="Kwon S.Y."/>
            <person name="Kim H.A."/>
            <person name="Park J.M."/>
            <person name="Kim H.J."/>
            <person name="Choi S.B."/>
            <person name="Bosland P.W."/>
            <person name="Reeves G."/>
            <person name="Jo S.H."/>
            <person name="Lee B.W."/>
            <person name="Cho H.T."/>
            <person name="Choi H.S."/>
            <person name="Lee M.S."/>
            <person name="Yu Y."/>
            <person name="Do Choi Y."/>
            <person name="Park B.S."/>
            <person name="van Deynze A."/>
            <person name="Ashrafi H."/>
            <person name="Hill T."/>
            <person name="Kim W.T."/>
            <person name="Pai H.S."/>
            <person name="Ahn H.K."/>
            <person name="Yeam I."/>
            <person name="Giovannoni J.J."/>
            <person name="Rose J.K."/>
            <person name="Sorensen I."/>
            <person name="Lee S.J."/>
            <person name="Kim R.W."/>
            <person name="Choi I.Y."/>
            <person name="Choi B.S."/>
            <person name="Lim J.S."/>
            <person name="Lee Y.H."/>
            <person name="Choi D."/>
        </authorList>
    </citation>
    <scope>NUCLEOTIDE SEQUENCE [LARGE SCALE GENOMIC DNA]</scope>
    <source>
        <strain evidence="2">cv. CM334</strain>
    </source>
</reference>
<evidence type="ECO:0000313" key="2">
    <source>
        <dbReference type="Proteomes" id="UP000222542"/>
    </source>
</evidence>
<gene>
    <name evidence="1" type="ORF">T459_18965</name>
</gene>
<dbReference type="CDD" id="cd09272">
    <property type="entry name" value="RNase_HI_RT_Ty1"/>
    <property type="match status" value="1"/>
</dbReference>
<dbReference type="STRING" id="4072.A0A2G2Z0D5"/>
<accession>A0A2G2Z0D5</accession>
<evidence type="ECO:0000313" key="1">
    <source>
        <dbReference type="EMBL" id="PHT75443.1"/>
    </source>
</evidence>
<comment type="caution">
    <text evidence="1">The sequence shown here is derived from an EMBL/GenBank/DDBJ whole genome shotgun (WGS) entry which is preliminary data.</text>
</comment>
<dbReference type="AlphaFoldDB" id="A0A2G2Z0D5"/>
<dbReference type="EMBL" id="AYRZ02000007">
    <property type="protein sequence ID" value="PHT75443.1"/>
    <property type="molecule type" value="Genomic_DNA"/>
</dbReference>